<gene>
    <name evidence="2" type="ORF">FHS89_000671</name>
</gene>
<reference evidence="2 3" key="1">
    <citation type="submission" date="2020-08" db="EMBL/GenBank/DDBJ databases">
        <title>Genomic Encyclopedia of Type Strains, Phase IV (KMG-IV): sequencing the most valuable type-strain genomes for metagenomic binning, comparative biology and taxonomic classification.</title>
        <authorList>
            <person name="Goeker M."/>
        </authorList>
    </citation>
    <scope>NUCLEOTIDE SEQUENCE [LARGE SCALE GENOMIC DNA]</scope>
    <source>
        <strain evidence="2 3">DSM 103377</strain>
    </source>
</reference>
<organism evidence="2 3">
    <name type="scientific">Rubricella aquisinus</name>
    <dbReference type="NCBI Taxonomy" id="2028108"/>
    <lineage>
        <taxon>Bacteria</taxon>
        <taxon>Pseudomonadati</taxon>
        <taxon>Pseudomonadota</taxon>
        <taxon>Alphaproteobacteria</taxon>
        <taxon>Rhodobacterales</taxon>
        <taxon>Paracoccaceae</taxon>
        <taxon>Rubricella</taxon>
    </lineage>
</organism>
<dbReference type="EMBL" id="JACIJS010000002">
    <property type="protein sequence ID" value="MBB5514665.1"/>
    <property type="molecule type" value="Genomic_DNA"/>
</dbReference>
<accession>A0A840WYB5</accession>
<protein>
    <submittedName>
        <fullName evidence="2">Uncharacterized protein</fullName>
    </submittedName>
</protein>
<evidence type="ECO:0000313" key="3">
    <source>
        <dbReference type="Proteomes" id="UP000553766"/>
    </source>
</evidence>
<evidence type="ECO:0000256" key="1">
    <source>
        <dbReference type="SAM" id="Phobius"/>
    </source>
</evidence>
<evidence type="ECO:0000313" key="2">
    <source>
        <dbReference type="EMBL" id="MBB5514665.1"/>
    </source>
</evidence>
<keyword evidence="1" id="KW-0812">Transmembrane</keyword>
<dbReference type="RefSeq" id="WP_184008530.1">
    <property type="nucleotide sequence ID" value="NZ_JACIJS010000002.1"/>
</dbReference>
<feature type="transmembrane region" description="Helical" evidence="1">
    <location>
        <begin position="60"/>
        <end position="79"/>
    </location>
</feature>
<keyword evidence="3" id="KW-1185">Reference proteome</keyword>
<dbReference type="Proteomes" id="UP000553766">
    <property type="component" value="Unassembled WGS sequence"/>
</dbReference>
<dbReference type="AlphaFoldDB" id="A0A840WYB5"/>
<keyword evidence="1" id="KW-1133">Transmembrane helix</keyword>
<keyword evidence="1" id="KW-0472">Membrane</keyword>
<proteinExistence type="predicted"/>
<comment type="caution">
    <text evidence="2">The sequence shown here is derived from an EMBL/GenBank/DDBJ whole genome shotgun (WGS) entry which is preliminary data.</text>
</comment>
<sequence>MTEKIHEDENKTENADQIDLKEEKFDFSAINSLLRDKEAIAQIIELIKARGEVRKCDSKWIRVYGIAALAAIAVPVYFLAYHEKLDPSAGVIFGSLAGYIFGRQQS</sequence>
<name>A0A840WYB5_9RHOB</name>